<dbReference type="Gene3D" id="2.60.40.790">
    <property type="match status" value="1"/>
</dbReference>
<organism evidence="2">
    <name type="scientific">Aegiceras corniculatum</name>
    <dbReference type="NCBI Taxonomy" id="59970"/>
    <lineage>
        <taxon>Eukaryota</taxon>
        <taxon>Viridiplantae</taxon>
        <taxon>Streptophyta</taxon>
        <taxon>Embryophyta</taxon>
        <taxon>Tracheophyta</taxon>
        <taxon>Spermatophyta</taxon>
        <taxon>Magnoliopsida</taxon>
        <taxon>eudicotyledons</taxon>
        <taxon>Gunneridae</taxon>
        <taxon>Pentapetalae</taxon>
        <taxon>asterids</taxon>
        <taxon>Ericales</taxon>
        <taxon>Primulaceae</taxon>
        <taxon>Aegiceras</taxon>
    </lineage>
</organism>
<dbReference type="GO" id="GO:0051087">
    <property type="term" value="F:protein-folding chaperone binding"/>
    <property type="evidence" value="ECO:0007669"/>
    <property type="project" value="InterPro"/>
</dbReference>
<evidence type="ECO:0000313" key="2">
    <source>
        <dbReference type="EMBL" id="AHH02346.1"/>
    </source>
</evidence>
<accession>W5S6Q5</accession>
<dbReference type="PANTHER" id="PTHR45862">
    <property type="entry name" value="PROTEIN SGT1 HOMOLOG"/>
    <property type="match status" value="1"/>
</dbReference>
<sequence length="121" mass="13451">TACFELEEYHTAKAALEKGASLAQNDSRFTKLIKECSERIAEENINVTSSSAPKELPKVAHDAARSQPSDAVEAGQRCSGSQKMNEMEPNKPKYRHSYYQKPEEVVLTIFAKGIRANNVHV</sequence>
<protein>
    <submittedName>
        <fullName evidence="2">Phosphatase SGT1b</fullName>
    </submittedName>
</protein>
<reference evidence="2" key="1">
    <citation type="submission" date="2013-10" db="EMBL/GenBank/DDBJ databases">
        <title>Genetic diversity and population differentiation in Aegiceras corniculatum: The roles of Pleistocene sea-level changes, gene flow and local adaptation.</title>
        <authorList>
            <person name="Fang L."/>
        </authorList>
    </citation>
    <scope>NUCLEOTIDE SEQUENCE</scope>
    <source>
        <tissue evidence="2">Leaf</tissue>
    </source>
</reference>
<dbReference type="InterPro" id="IPR008978">
    <property type="entry name" value="HSP20-like_chaperone"/>
</dbReference>
<feature type="region of interest" description="Disordered" evidence="1">
    <location>
        <begin position="47"/>
        <end position="96"/>
    </location>
</feature>
<dbReference type="InterPro" id="IPR044563">
    <property type="entry name" value="Sgt1-like"/>
</dbReference>
<dbReference type="EMBL" id="KF745073">
    <property type="protein sequence ID" value="AHH02346.1"/>
    <property type="molecule type" value="Genomic_DNA"/>
</dbReference>
<feature type="non-terminal residue" evidence="2">
    <location>
        <position position="1"/>
    </location>
</feature>
<name>W5S6Q5_9ERIC</name>
<dbReference type="AlphaFoldDB" id="W5S6Q5"/>
<evidence type="ECO:0000256" key="1">
    <source>
        <dbReference type="SAM" id="MobiDB-lite"/>
    </source>
</evidence>
<proteinExistence type="predicted"/>
<feature type="compositionally biased region" description="Basic and acidic residues" evidence="1">
    <location>
        <begin position="55"/>
        <end position="64"/>
    </location>
</feature>
<feature type="non-terminal residue" evidence="2">
    <location>
        <position position="121"/>
    </location>
</feature>
<dbReference type="SUPFAM" id="SSF49764">
    <property type="entry name" value="HSP20-like chaperones"/>
    <property type="match status" value="1"/>
</dbReference>